<dbReference type="Pfam" id="PF00135">
    <property type="entry name" value="COesterase"/>
    <property type="match status" value="1"/>
</dbReference>
<proteinExistence type="predicted"/>
<evidence type="ECO:0000259" key="2">
    <source>
        <dbReference type="Pfam" id="PF00135"/>
    </source>
</evidence>
<dbReference type="PANTHER" id="PTHR44590">
    <property type="entry name" value="CARBOXYLIC ESTER HYDROLASE-RELATED"/>
    <property type="match status" value="1"/>
</dbReference>
<dbReference type="Proteomes" id="UP000031036">
    <property type="component" value="Unassembled WGS sequence"/>
</dbReference>
<feature type="domain" description="Carboxylesterase type B" evidence="2">
    <location>
        <begin position="15"/>
        <end position="533"/>
    </location>
</feature>
<dbReference type="OMA" id="CTDISYV"/>
<reference evidence="3 4" key="1">
    <citation type="submission" date="2014-11" db="EMBL/GenBank/DDBJ databases">
        <title>Genetic blueprint of the zoonotic pathogen Toxocara canis.</title>
        <authorList>
            <person name="Zhu X.-Q."/>
            <person name="Korhonen P.K."/>
            <person name="Cai H."/>
            <person name="Young N.D."/>
            <person name="Nejsum P."/>
            <person name="von Samson-Himmelstjerna G."/>
            <person name="Boag P.R."/>
            <person name="Tan P."/>
            <person name="Li Q."/>
            <person name="Min J."/>
            <person name="Yang Y."/>
            <person name="Wang X."/>
            <person name="Fang X."/>
            <person name="Hall R.S."/>
            <person name="Hofmann A."/>
            <person name="Sternberg P.W."/>
            <person name="Jex A.R."/>
            <person name="Gasser R.B."/>
        </authorList>
    </citation>
    <scope>NUCLEOTIDE SEQUENCE [LARGE SCALE GENOMIC DNA]</scope>
    <source>
        <strain evidence="3">PN_DK_2014</strain>
    </source>
</reference>
<dbReference type="Gene3D" id="3.40.50.1820">
    <property type="entry name" value="alpha/beta hydrolase"/>
    <property type="match status" value="1"/>
</dbReference>
<evidence type="ECO:0000256" key="1">
    <source>
        <dbReference type="SAM" id="MobiDB-lite"/>
    </source>
</evidence>
<sequence>MGNTASQRNQNAPPSRQVTTKYGSMIGKRLVSKGEKQVDAFLGVPFAKAPVGNLRFAKPEPPDPWTGVKKAEEFGPRGMQKDTFFFTKWKYGETSEDNLYLNIFTPVWEPPPGGFPVMVFVHGGAFVSDSSVKYGDIGICTHMVPHGVVMVTIQYRLGYMGFFSTGSSACVDNLALWDMTAALRWINENIAAFAGNAGNVTVFGQSAGGASVDLLSLSPHSRDLFHKVIPMAGNAACEWAINGDVVETCRKFAARIGVDELDDVEFINKLRQVEAAKFASSMRVGAGDISNNRTEIGPRIDGDFLSRSPSELRVDAPKKPTLVGTCQYEGLMFLMVDKNNVSAARLEQLIAEKIPEERYLDFKALRAEALRLYIDPDKDRHDKKQLQIALTNFYSDVFLNNGTQRFVLEQLEQNNENVYLYSFDYCNAESWGILGWIMPFKGATHCTELAYLFNVGIVMDFTFNDNDNKMLSIMTKLWTNFAKYGNPNGRDNDAEKFSFEWLPVDKDHPHRYLSIKLEPQMKANFHDGRPAFWANLKNRASKQQ</sequence>
<dbReference type="EMBL" id="JPKZ01001375">
    <property type="protein sequence ID" value="KHN82404.1"/>
    <property type="molecule type" value="Genomic_DNA"/>
</dbReference>
<comment type="caution">
    <text evidence="3">The sequence shown here is derived from an EMBL/GenBank/DDBJ whole genome shotgun (WGS) entry which is preliminary data.</text>
</comment>
<accession>A0A0B2VM28</accession>
<dbReference type="STRING" id="6265.A0A0B2VM28"/>
<evidence type="ECO:0000313" key="4">
    <source>
        <dbReference type="Proteomes" id="UP000031036"/>
    </source>
</evidence>
<dbReference type="PANTHER" id="PTHR44590:SF3">
    <property type="entry name" value="CARBOXYLESTERASE TYPE B DOMAIN-CONTAINING PROTEIN"/>
    <property type="match status" value="1"/>
</dbReference>
<name>A0A0B2VM28_TOXCA</name>
<dbReference type="OrthoDB" id="3200163at2759"/>
<dbReference type="SUPFAM" id="SSF53474">
    <property type="entry name" value="alpha/beta-Hydrolases"/>
    <property type="match status" value="1"/>
</dbReference>
<dbReference type="ESTHER" id="toxca-a0a0b2vm28">
    <property type="family name" value="Carb_B_Nematoda"/>
</dbReference>
<organism evidence="3 4">
    <name type="scientific">Toxocara canis</name>
    <name type="common">Canine roundworm</name>
    <dbReference type="NCBI Taxonomy" id="6265"/>
    <lineage>
        <taxon>Eukaryota</taxon>
        <taxon>Metazoa</taxon>
        <taxon>Ecdysozoa</taxon>
        <taxon>Nematoda</taxon>
        <taxon>Chromadorea</taxon>
        <taxon>Rhabditida</taxon>
        <taxon>Spirurina</taxon>
        <taxon>Ascaridomorpha</taxon>
        <taxon>Ascaridoidea</taxon>
        <taxon>Toxocaridae</taxon>
        <taxon>Toxocara</taxon>
    </lineage>
</organism>
<dbReference type="AlphaFoldDB" id="A0A0B2VM28"/>
<evidence type="ECO:0000313" key="3">
    <source>
        <dbReference type="EMBL" id="KHN82404.1"/>
    </source>
</evidence>
<protein>
    <submittedName>
        <fullName evidence="3">Esterase CM06B1</fullName>
    </submittedName>
</protein>
<dbReference type="InterPro" id="IPR029058">
    <property type="entry name" value="AB_hydrolase_fold"/>
</dbReference>
<gene>
    <name evidence="3" type="primary">F13H6.3</name>
    <name evidence="3" type="ORF">Tcan_13326</name>
</gene>
<dbReference type="InterPro" id="IPR002018">
    <property type="entry name" value="CarbesteraseB"/>
</dbReference>
<feature type="region of interest" description="Disordered" evidence="1">
    <location>
        <begin position="1"/>
        <end position="20"/>
    </location>
</feature>
<keyword evidence="4" id="KW-1185">Reference proteome</keyword>